<dbReference type="Proteomes" id="UP001159363">
    <property type="component" value="Chromosome 5"/>
</dbReference>
<evidence type="ECO:0000313" key="1">
    <source>
        <dbReference type="EMBL" id="KAJ8882140.1"/>
    </source>
</evidence>
<sequence length="158" mass="17474">MPPITSHVPSTFLKPDAWEHVRQLQLGDPTFVTSGEIIILLGAEIFPQLLTGKKITGPLRMQIAFDMVLGWVPMGHVKITQICSKVLRSSSHMFIEGCTPADSEPVLGDSASSILCLFHSLECRLRKQPKGKADYVAFMQDYLAAKQINHLKKVTTEG</sequence>
<proteinExistence type="predicted"/>
<protein>
    <recommendedName>
        <fullName evidence="3">Peptidase aspartic putative domain-containing protein</fullName>
    </recommendedName>
</protein>
<name>A0ABQ9HCY5_9NEOP</name>
<dbReference type="EMBL" id="JARBHB010000006">
    <property type="protein sequence ID" value="KAJ8882140.1"/>
    <property type="molecule type" value="Genomic_DNA"/>
</dbReference>
<evidence type="ECO:0008006" key="3">
    <source>
        <dbReference type="Google" id="ProtNLM"/>
    </source>
</evidence>
<gene>
    <name evidence="1" type="ORF">PR048_018628</name>
</gene>
<comment type="caution">
    <text evidence="1">The sequence shown here is derived from an EMBL/GenBank/DDBJ whole genome shotgun (WGS) entry which is preliminary data.</text>
</comment>
<evidence type="ECO:0000313" key="2">
    <source>
        <dbReference type="Proteomes" id="UP001159363"/>
    </source>
</evidence>
<reference evidence="1 2" key="1">
    <citation type="submission" date="2023-02" db="EMBL/GenBank/DDBJ databases">
        <title>LHISI_Scaffold_Assembly.</title>
        <authorList>
            <person name="Stuart O.P."/>
            <person name="Cleave R."/>
            <person name="Magrath M.J.L."/>
            <person name="Mikheyev A.S."/>
        </authorList>
    </citation>
    <scope>NUCLEOTIDE SEQUENCE [LARGE SCALE GENOMIC DNA]</scope>
    <source>
        <strain evidence="1">Daus_M_001</strain>
        <tissue evidence="1">Leg muscle</tissue>
    </source>
</reference>
<keyword evidence="2" id="KW-1185">Reference proteome</keyword>
<organism evidence="1 2">
    <name type="scientific">Dryococelus australis</name>
    <dbReference type="NCBI Taxonomy" id="614101"/>
    <lineage>
        <taxon>Eukaryota</taxon>
        <taxon>Metazoa</taxon>
        <taxon>Ecdysozoa</taxon>
        <taxon>Arthropoda</taxon>
        <taxon>Hexapoda</taxon>
        <taxon>Insecta</taxon>
        <taxon>Pterygota</taxon>
        <taxon>Neoptera</taxon>
        <taxon>Polyneoptera</taxon>
        <taxon>Phasmatodea</taxon>
        <taxon>Verophasmatodea</taxon>
        <taxon>Anareolatae</taxon>
        <taxon>Phasmatidae</taxon>
        <taxon>Eurycanthinae</taxon>
        <taxon>Dryococelus</taxon>
    </lineage>
</organism>
<accession>A0ABQ9HCY5</accession>